<organism evidence="2 3">
    <name type="scientific">Thalictrum thalictroides</name>
    <name type="common">Rue-anemone</name>
    <name type="synonym">Anemone thalictroides</name>
    <dbReference type="NCBI Taxonomy" id="46969"/>
    <lineage>
        <taxon>Eukaryota</taxon>
        <taxon>Viridiplantae</taxon>
        <taxon>Streptophyta</taxon>
        <taxon>Embryophyta</taxon>
        <taxon>Tracheophyta</taxon>
        <taxon>Spermatophyta</taxon>
        <taxon>Magnoliopsida</taxon>
        <taxon>Ranunculales</taxon>
        <taxon>Ranunculaceae</taxon>
        <taxon>Thalictroideae</taxon>
        <taxon>Thalictrum</taxon>
    </lineage>
</organism>
<dbReference type="EMBL" id="JABWDY010001710">
    <property type="protein sequence ID" value="KAF5207215.1"/>
    <property type="molecule type" value="Genomic_DNA"/>
</dbReference>
<dbReference type="PANTHER" id="PTHR31639">
    <property type="entry name" value="F-BOX PROTEIN-LIKE"/>
    <property type="match status" value="1"/>
</dbReference>
<keyword evidence="3" id="KW-1185">Reference proteome</keyword>
<dbReference type="Pfam" id="PF24758">
    <property type="entry name" value="LRR_At5g56370"/>
    <property type="match status" value="1"/>
</dbReference>
<dbReference type="Gene3D" id="3.80.10.10">
    <property type="entry name" value="Ribonuclease Inhibitor"/>
    <property type="match status" value="1"/>
</dbReference>
<protein>
    <submittedName>
        <fullName evidence="2">F-box/FBD/LRR-repeat protein</fullName>
    </submittedName>
</protein>
<dbReference type="Pfam" id="PF08387">
    <property type="entry name" value="FBD"/>
    <property type="match status" value="1"/>
</dbReference>
<comment type="caution">
    <text evidence="2">The sequence shown here is derived from an EMBL/GenBank/DDBJ whole genome shotgun (WGS) entry which is preliminary data.</text>
</comment>
<evidence type="ECO:0000313" key="2">
    <source>
        <dbReference type="EMBL" id="KAF5207215.1"/>
    </source>
</evidence>
<dbReference type="AlphaFoldDB" id="A0A7J6XEC9"/>
<accession>A0A7J6XEC9</accession>
<dbReference type="Pfam" id="PF00646">
    <property type="entry name" value="F-box"/>
    <property type="match status" value="1"/>
</dbReference>
<dbReference type="InterPro" id="IPR001810">
    <property type="entry name" value="F-box_dom"/>
</dbReference>
<dbReference type="SUPFAM" id="SSF81383">
    <property type="entry name" value="F-box domain"/>
    <property type="match status" value="1"/>
</dbReference>
<dbReference type="InterPro" id="IPR032675">
    <property type="entry name" value="LRR_dom_sf"/>
</dbReference>
<evidence type="ECO:0000313" key="3">
    <source>
        <dbReference type="Proteomes" id="UP000554482"/>
    </source>
</evidence>
<feature type="domain" description="FBD" evidence="1">
    <location>
        <begin position="350"/>
        <end position="421"/>
    </location>
</feature>
<dbReference type="OrthoDB" id="629734at2759"/>
<dbReference type="InterPro" id="IPR055411">
    <property type="entry name" value="LRR_FXL15/At3g58940/PEG3-like"/>
</dbReference>
<dbReference type="SMART" id="SM00579">
    <property type="entry name" value="FBD"/>
    <property type="match status" value="1"/>
</dbReference>
<gene>
    <name evidence="2" type="ORF">FRX31_003199</name>
</gene>
<evidence type="ECO:0000259" key="1">
    <source>
        <dbReference type="SMART" id="SM00579"/>
    </source>
</evidence>
<reference evidence="2 3" key="1">
    <citation type="submission" date="2020-06" db="EMBL/GenBank/DDBJ databases">
        <title>Transcriptomic and genomic resources for Thalictrum thalictroides and T. hernandezii: Facilitating candidate gene discovery in an emerging model plant lineage.</title>
        <authorList>
            <person name="Arias T."/>
            <person name="Riano-Pachon D.M."/>
            <person name="Di Stilio V.S."/>
        </authorList>
    </citation>
    <scope>NUCLEOTIDE SEQUENCE [LARGE SCALE GENOMIC DNA]</scope>
    <source>
        <strain evidence="3">cv. WT478/WT964</strain>
        <tissue evidence="2">Leaves</tissue>
    </source>
</reference>
<dbReference type="InterPro" id="IPR006566">
    <property type="entry name" value="FBD"/>
</dbReference>
<name>A0A7J6XEC9_THATH</name>
<sequence length="423" mass="48327">MEAESVLAPDIISNLPLNVVECILMCLPLRDAVRTSILSQKWRYKWVTIPELVFDDTCVPNSSGSLAVIRNKFVNFVDRVLLLHRGPIQKFKLSVSYLQSIPDIDQWLLYLSWREVKELSIELEEKEWLKVPSSLFSCQHLTQLELFRCEVRPPPTFKGFTNLKSLSFQQSFFESGVIENLLPCCPHLESFSLAYFDTLSLTIRAPNLKYLRLEGEFKDLCLENTPLLATVSIALYMTDEILEHLEQTTVCNMINALGSVPLLERLVAESYFVKHLSVNKVPSRLPIKYEHLKKLELYQVGFEDVNEISVAICLIVNSPNLEELLFSASSDSEACMGPDMDYWETQHPLDCSFKRLQNVNMTDISGVADELEFIKFLLAKSPVLKTMSIKPSIYVVDGGWDMLVEMLRFPRASVQAGIIYHQD</sequence>
<dbReference type="Proteomes" id="UP000554482">
    <property type="component" value="Unassembled WGS sequence"/>
</dbReference>
<dbReference type="InterPro" id="IPR036047">
    <property type="entry name" value="F-box-like_dom_sf"/>
</dbReference>
<dbReference type="PANTHER" id="PTHR31639:SF237">
    <property type="entry name" value="F-BOX DOMAIN-CONTAINING PROTEIN"/>
    <property type="match status" value="1"/>
</dbReference>
<proteinExistence type="predicted"/>
<dbReference type="SUPFAM" id="SSF52047">
    <property type="entry name" value="RNI-like"/>
    <property type="match status" value="1"/>
</dbReference>